<evidence type="ECO:0000256" key="5">
    <source>
        <dbReference type="ARBA" id="ARBA00022847"/>
    </source>
</evidence>
<evidence type="ECO:0000256" key="1">
    <source>
        <dbReference type="ARBA" id="ARBA00004651"/>
    </source>
</evidence>
<evidence type="ECO:0000313" key="10">
    <source>
        <dbReference type="EMBL" id="MET2828478.1"/>
    </source>
</evidence>
<dbReference type="PROSITE" id="PS50850">
    <property type="entry name" value="MFS"/>
    <property type="match status" value="1"/>
</dbReference>
<feature type="transmembrane region" description="Helical" evidence="8">
    <location>
        <begin position="340"/>
        <end position="363"/>
    </location>
</feature>
<feature type="transmembrane region" description="Helical" evidence="8">
    <location>
        <begin position="286"/>
        <end position="305"/>
    </location>
</feature>
<dbReference type="Pfam" id="PF07690">
    <property type="entry name" value="MFS_1"/>
    <property type="match status" value="1"/>
</dbReference>
<comment type="caution">
    <text evidence="10">The sequence shown here is derived from an EMBL/GenBank/DDBJ whole genome shotgun (WGS) entry which is preliminary data.</text>
</comment>
<dbReference type="Proteomes" id="UP001548832">
    <property type="component" value="Unassembled WGS sequence"/>
</dbReference>
<feature type="transmembrane region" description="Helical" evidence="8">
    <location>
        <begin position="162"/>
        <end position="189"/>
    </location>
</feature>
<accession>A0ABV2DGB3</accession>
<dbReference type="InterPro" id="IPR036259">
    <property type="entry name" value="MFS_trans_sf"/>
</dbReference>
<feature type="transmembrane region" description="Helical" evidence="8">
    <location>
        <begin position="314"/>
        <end position="334"/>
    </location>
</feature>
<feature type="transmembrane region" description="Helical" evidence="8">
    <location>
        <begin position="60"/>
        <end position="83"/>
    </location>
</feature>
<name>A0ABV2DGB3_9HYPH</name>
<feature type="transmembrane region" description="Helical" evidence="8">
    <location>
        <begin position="195"/>
        <end position="214"/>
    </location>
</feature>
<evidence type="ECO:0000256" key="3">
    <source>
        <dbReference type="ARBA" id="ARBA00022475"/>
    </source>
</evidence>
<protein>
    <submittedName>
        <fullName evidence="10">MFS transporter</fullName>
    </submittedName>
</protein>
<dbReference type="InterPro" id="IPR011701">
    <property type="entry name" value="MFS"/>
</dbReference>
<feature type="transmembrane region" description="Helical" evidence="8">
    <location>
        <begin position="410"/>
        <end position="430"/>
    </location>
</feature>
<feature type="transmembrane region" description="Helical" evidence="8">
    <location>
        <begin position="248"/>
        <end position="266"/>
    </location>
</feature>
<evidence type="ECO:0000256" key="7">
    <source>
        <dbReference type="ARBA" id="ARBA00023136"/>
    </source>
</evidence>
<dbReference type="PANTHER" id="PTHR43528:SF1">
    <property type="entry name" value="ALPHA-KETOGLUTARATE PERMEASE"/>
    <property type="match status" value="1"/>
</dbReference>
<comment type="subcellular location">
    <subcellularLocation>
        <location evidence="1">Cell membrane</location>
        <topology evidence="1">Multi-pass membrane protein</topology>
    </subcellularLocation>
</comment>
<reference evidence="10 11" key="1">
    <citation type="submission" date="2024-06" db="EMBL/GenBank/DDBJ databases">
        <authorList>
            <person name="Kim D.-U."/>
        </authorList>
    </citation>
    <scope>NUCLEOTIDE SEQUENCE [LARGE SCALE GENOMIC DNA]</scope>
    <source>
        <strain evidence="10 11">KACC15460</strain>
    </source>
</reference>
<evidence type="ECO:0000256" key="6">
    <source>
        <dbReference type="ARBA" id="ARBA00022989"/>
    </source>
</evidence>
<keyword evidence="2" id="KW-0813">Transport</keyword>
<gene>
    <name evidence="10" type="ORF">ABVQ20_15960</name>
</gene>
<proteinExistence type="predicted"/>
<feature type="transmembrane region" description="Helical" evidence="8">
    <location>
        <begin position="95"/>
        <end position="113"/>
    </location>
</feature>
<evidence type="ECO:0000256" key="8">
    <source>
        <dbReference type="SAM" id="Phobius"/>
    </source>
</evidence>
<dbReference type="RefSeq" id="WP_354460479.1">
    <property type="nucleotide sequence ID" value="NZ_JBEWSZ010000001.1"/>
</dbReference>
<evidence type="ECO:0000256" key="4">
    <source>
        <dbReference type="ARBA" id="ARBA00022692"/>
    </source>
</evidence>
<dbReference type="InterPro" id="IPR051084">
    <property type="entry name" value="H+-coupled_symporters"/>
</dbReference>
<dbReference type="InterPro" id="IPR005828">
    <property type="entry name" value="MFS_sugar_transport-like"/>
</dbReference>
<dbReference type="PANTHER" id="PTHR43528">
    <property type="entry name" value="ALPHA-KETOGLUTARATE PERMEASE"/>
    <property type="match status" value="1"/>
</dbReference>
<keyword evidence="4 8" id="KW-0812">Transmembrane</keyword>
<feature type="domain" description="Major facilitator superfamily (MFS) profile" evidence="9">
    <location>
        <begin position="23"/>
        <end position="430"/>
    </location>
</feature>
<organism evidence="10 11">
    <name type="scientific">Mesorhizobium shangrilense</name>
    <dbReference type="NCBI Taxonomy" id="460060"/>
    <lineage>
        <taxon>Bacteria</taxon>
        <taxon>Pseudomonadati</taxon>
        <taxon>Pseudomonadota</taxon>
        <taxon>Alphaproteobacteria</taxon>
        <taxon>Hyphomicrobiales</taxon>
        <taxon>Phyllobacteriaceae</taxon>
        <taxon>Mesorhizobium</taxon>
    </lineage>
</organism>
<dbReference type="EMBL" id="JBEWSZ010000001">
    <property type="protein sequence ID" value="MET2828478.1"/>
    <property type="molecule type" value="Genomic_DNA"/>
</dbReference>
<dbReference type="SUPFAM" id="SSF103473">
    <property type="entry name" value="MFS general substrate transporter"/>
    <property type="match status" value="1"/>
</dbReference>
<keyword evidence="11" id="KW-1185">Reference proteome</keyword>
<dbReference type="Gene3D" id="1.20.1250.20">
    <property type="entry name" value="MFS general substrate transporter like domains"/>
    <property type="match status" value="2"/>
</dbReference>
<evidence type="ECO:0000259" key="9">
    <source>
        <dbReference type="PROSITE" id="PS50850"/>
    </source>
</evidence>
<keyword evidence="5" id="KW-0769">Symport</keyword>
<evidence type="ECO:0000256" key="2">
    <source>
        <dbReference type="ARBA" id="ARBA00022448"/>
    </source>
</evidence>
<evidence type="ECO:0000313" key="11">
    <source>
        <dbReference type="Proteomes" id="UP001548832"/>
    </source>
</evidence>
<sequence length="436" mass="46072">MSSNVGTSDSASIYRRSRRQPLAITSAVIGTTLEWFDYSVYAAVAAWIATEFFPSENSHVSLLSALAVFGVGFFFRPLGALFFGHMGDRKGRKHALAATIILMGASSLLIAVAPNYTSVGLLAPVLLVVARCAQGFSAGGEFAGGAAFLIEGAPEKRRGTYGAIHYMAIIFGNLLGAAIVASLIAVLSGDQMKLWGWRIPFLIGACAALVGLFLRARSTDTPIMQQAIMAGEIPDSPISETFRDMWKLVLRGVGLVCGFTIVTYAYVNMQSYIPAVTGLSAGTAQWLYSLSLAVQIPLIGFFGFLSDKVGRKPLMLAGAVLLTVCPIPVFALVATGSTPLVLLALIIVSVSIAVYAGPFTAAITELMPRRTRYTALSVSYGLAAALFGGTAGYVVTWLRFYTASPNAPAIYAAIAAALTLITVISTPETVHRDISK</sequence>
<keyword evidence="3" id="KW-1003">Cell membrane</keyword>
<keyword evidence="7 8" id="KW-0472">Membrane</keyword>
<feature type="transmembrane region" description="Helical" evidence="8">
    <location>
        <begin position="21"/>
        <end position="48"/>
    </location>
</feature>
<dbReference type="InterPro" id="IPR020846">
    <property type="entry name" value="MFS_dom"/>
</dbReference>
<feature type="transmembrane region" description="Helical" evidence="8">
    <location>
        <begin position="375"/>
        <end position="398"/>
    </location>
</feature>
<feature type="transmembrane region" description="Helical" evidence="8">
    <location>
        <begin position="125"/>
        <end position="150"/>
    </location>
</feature>
<keyword evidence="6 8" id="KW-1133">Transmembrane helix</keyword>
<dbReference type="Pfam" id="PF00083">
    <property type="entry name" value="Sugar_tr"/>
    <property type="match status" value="1"/>
</dbReference>